<dbReference type="Gene3D" id="3.30.2090.10">
    <property type="entry name" value="Multidrug efflux transporter AcrB TolC docking domain, DN and DC subdomains"/>
    <property type="match status" value="2"/>
</dbReference>
<feature type="transmembrane region" description="Helical" evidence="1">
    <location>
        <begin position="342"/>
        <end position="359"/>
    </location>
</feature>
<keyword evidence="1" id="KW-1133">Transmembrane helix</keyword>
<feature type="transmembrane region" description="Helical" evidence="1">
    <location>
        <begin position="366"/>
        <end position="389"/>
    </location>
</feature>
<evidence type="ECO:0000256" key="1">
    <source>
        <dbReference type="SAM" id="Phobius"/>
    </source>
</evidence>
<dbReference type="PRINTS" id="PR00702">
    <property type="entry name" value="ACRIFLAVINRP"/>
</dbReference>
<feature type="transmembrane region" description="Helical" evidence="1">
    <location>
        <begin position="395"/>
        <end position="417"/>
    </location>
</feature>
<feature type="transmembrane region" description="Helical" evidence="1">
    <location>
        <begin position="530"/>
        <end position="549"/>
    </location>
</feature>
<dbReference type="Gene3D" id="3.30.70.1430">
    <property type="entry name" value="Multidrug efflux transporter AcrB pore domain"/>
    <property type="match status" value="2"/>
</dbReference>
<dbReference type="SUPFAM" id="SSF82693">
    <property type="entry name" value="Multidrug efflux transporter AcrB pore domain, PN1, PN2, PC1 and PC2 subdomains"/>
    <property type="match status" value="4"/>
</dbReference>
<name>A0ABR8DC71_9NOST</name>
<dbReference type="Gene3D" id="1.20.1640.10">
    <property type="entry name" value="Multidrug efflux transporter AcrB transmembrane domain"/>
    <property type="match status" value="2"/>
</dbReference>
<feature type="transmembrane region" description="Helical" evidence="1">
    <location>
        <begin position="855"/>
        <end position="877"/>
    </location>
</feature>
<comment type="caution">
    <text evidence="2">The sequence shown here is derived from an EMBL/GenBank/DDBJ whole genome shotgun (WGS) entry which is preliminary data.</text>
</comment>
<proteinExistence type="predicted"/>
<reference evidence="2 3" key="1">
    <citation type="journal article" date="2020" name="ISME J.">
        <title>Comparative genomics reveals insights into cyanobacterial evolution and habitat adaptation.</title>
        <authorList>
            <person name="Chen M.Y."/>
            <person name="Teng W.K."/>
            <person name="Zhao L."/>
            <person name="Hu C.X."/>
            <person name="Zhou Y.K."/>
            <person name="Han B.P."/>
            <person name="Song L.R."/>
            <person name="Shu W.S."/>
        </authorList>
    </citation>
    <scope>NUCLEOTIDE SEQUENCE [LARGE SCALE GENOMIC DNA]</scope>
    <source>
        <strain evidence="2 3">FACHB-119</strain>
    </source>
</reference>
<evidence type="ECO:0000313" key="2">
    <source>
        <dbReference type="EMBL" id="MBD2503318.1"/>
    </source>
</evidence>
<evidence type="ECO:0000313" key="3">
    <source>
        <dbReference type="Proteomes" id="UP000661112"/>
    </source>
</evidence>
<feature type="transmembrane region" description="Helical" evidence="1">
    <location>
        <begin position="12"/>
        <end position="32"/>
    </location>
</feature>
<dbReference type="Proteomes" id="UP000661112">
    <property type="component" value="Unassembled WGS sequence"/>
</dbReference>
<dbReference type="SUPFAM" id="SSF82866">
    <property type="entry name" value="Multidrug efflux transporter AcrB transmembrane domain"/>
    <property type="match status" value="2"/>
</dbReference>
<feature type="transmembrane region" description="Helical" evidence="1">
    <location>
        <begin position="910"/>
        <end position="934"/>
    </location>
</feature>
<sequence>MNLPSLFIRRPIMTTLVMLAILIFGLMSYFMLPVSDLPSMDFPTISVSASLPGASPETMAASVATPLEQQFSTIAGLDSMNSTSSKGSSQIVLQFSLSRDIDGAALDVQAAIAQATKQLPSDMPSPPSYKKVNPAQQPILYITLSSDLLPLYQIDKYAEETLAERLSMVDGVAQVLVYGSQKYAVRINVDPQSLKAKGLGIDDVAKAIAQNNADLPTGNLYGNHKNYTVQANGQLLNAEDYRALTVAYSNGAPVHLGDLGQVVDSVQNDKIASWYFAQQGEIPKRSIILAIQRQPGTNTIEIVDAVKTLLPKLRSQIPTAVNMDIFYDRSQNIRDSVNDVKFTLLLTICLVVLVIFLFLRNLQATLIPSVTVPLSLVATFAVMLLLGFSLDTLSLMALTLSVGFVVDDAVVVLENIVRHMEMGESRLQAAINGSTEIGGTIISMTLSLVAVFIPMLFMPGILGRLFHEFAVTIAAAILVSGLLSLSLTPMLCSRFLQSEHHPVEKEKENQGFSLRFYAWSLRQSLKYHRTTMIISAVILLATVYLFAIASKGFLPSDDKGLILAQTQAAQDISFADMIKHQQAVAQIIRNDPNVDVLNSIVGTSVTGTGGNNTGIIVIRLKPASQRHLNADEVVQELQPKLLQEPGIKAFLINPPTINIGGKQTNAQYQFSLQSTNLQDLYKYTPILQAKLSQIPGLQDVNSDLQVDNPQVNVEINRDRANALGLTSQQIETALGDAYGTLQVSTIYAPDNEYEVILGLLPQYQQDPNALNLLSIRAPNGQLVPLNAVATLTKGVGSLTVNHQGQLPATTISFNLKLGVSLGDVTDKIQQVARDTLPATITTSFQGSAQVFQSSIAGLGLLLLVAILVIYIVLGILYEDYIHPLTILSSLPSAGFGALLTLILFHIDLNIYAFIGIILLVGIVKKNGIMMIDFAMETQRHTDKSPRDAIYEACLVRFRPIMMTTMAALMGTLPIALGLGAGAESRRPLGMAVVGGLLFSQLLTLYITPVFYTYMEALRRSLEHRSPKKHLPVPYSLPTK</sequence>
<accession>A0ABR8DC71</accession>
<feature type="transmembrane region" description="Helical" evidence="1">
    <location>
        <begin position="988"/>
        <end position="1014"/>
    </location>
</feature>
<dbReference type="InterPro" id="IPR027463">
    <property type="entry name" value="AcrB_DN_DC_subdom"/>
</dbReference>
<keyword evidence="1" id="KW-0812">Transmembrane</keyword>
<dbReference type="PANTHER" id="PTHR32063">
    <property type="match status" value="1"/>
</dbReference>
<dbReference type="RefSeq" id="WP_190476181.1">
    <property type="nucleotide sequence ID" value="NZ_JACJSG010000033.1"/>
</dbReference>
<feature type="transmembrane region" description="Helical" evidence="1">
    <location>
        <begin position="955"/>
        <end position="976"/>
    </location>
</feature>
<organism evidence="2 3">
    <name type="scientific">Anabaena azotica FACHB-119</name>
    <dbReference type="NCBI Taxonomy" id="947527"/>
    <lineage>
        <taxon>Bacteria</taxon>
        <taxon>Bacillati</taxon>
        <taxon>Cyanobacteriota</taxon>
        <taxon>Cyanophyceae</taxon>
        <taxon>Nostocales</taxon>
        <taxon>Nostocaceae</taxon>
        <taxon>Anabaena</taxon>
        <taxon>Anabaena azotica</taxon>
    </lineage>
</organism>
<feature type="transmembrane region" description="Helical" evidence="1">
    <location>
        <begin position="884"/>
        <end position="904"/>
    </location>
</feature>
<protein>
    <submittedName>
        <fullName evidence="2">Efflux RND transporter permease subunit</fullName>
    </submittedName>
</protein>
<dbReference type="Pfam" id="PF00873">
    <property type="entry name" value="ACR_tran"/>
    <property type="match status" value="1"/>
</dbReference>
<gene>
    <name evidence="2" type="ORF">H6G83_22380</name>
</gene>
<feature type="transmembrane region" description="Helical" evidence="1">
    <location>
        <begin position="437"/>
        <end position="457"/>
    </location>
</feature>
<dbReference type="PANTHER" id="PTHR32063:SF21">
    <property type="entry name" value="MULTIDRUG RESISTANCE PROTEIN MDTB"/>
    <property type="match status" value="1"/>
</dbReference>
<dbReference type="Gene3D" id="3.30.70.1440">
    <property type="entry name" value="Multidrug efflux transporter AcrB pore domain"/>
    <property type="match status" value="1"/>
</dbReference>
<feature type="transmembrane region" description="Helical" evidence="1">
    <location>
        <begin position="469"/>
        <end position="492"/>
    </location>
</feature>
<dbReference type="InterPro" id="IPR001036">
    <property type="entry name" value="Acrflvin-R"/>
</dbReference>
<keyword evidence="1" id="KW-0472">Membrane</keyword>
<dbReference type="EMBL" id="JACJSG010000033">
    <property type="protein sequence ID" value="MBD2503318.1"/>
    <property type="molecule type" value="Genomic_DNA"/>
</dbReference>
<dbReference type="Gene3D" id="3.30.70.1320">
    <property type="entry name" value="Multidrug efflux transporter AcrB pore domain like"/>
    <property type="match status" value="1"/>
</dbReference>
<keyword evidence="3" id="KW-1185">Reference proteome</keyword>
<dbReference type="SUPFAM" id="SSF82714">
    <property type="entry name" value="Multidrug efflux transporter AcrB TolC docking domain, DN and DC subdomains"/>
    <property type="match status" value="2"/>
</dbReference>